<dbReference type="KEGG" id="mox:DAMO_0432"/>
<evidence type="ECO:0000313" key="2">
    <source>
        <dbReference type="EMBL" id="CBE67511.1"/>
    </source>
</evidence>
<accession>D5MJS8</accession>
<keyword evidence="1" id="KW-0472">Membrane</keyword>
<evidence type="ECO:0000313" key="3">
    <source>
        <dbReference type="Proteomes" id="UP000006898"/>
    </source>
</evidence>
<keyword evidence="1" id="KW-0812">Transmembrane</keyword>
<keyword evidence="1" id="KW-1133">Transmembrane helix</keyword>
<dbReference type="STRING" id="671143.DAMO_0432"/>
<organism evidence="2 3">
    <name type="scientific">Methylomirabilis oxygeniifera</name>
    <dbReference type="NCBI Taxonomy" id="671143"/>
    <lineage>
        <taxon>Bacteria</taxon>
        <taxon>Candidatus Methylomirabilota</taxon>
        <taxon>Candidatus Methylomirabilia</taxon>
        <taxon>Candidatus Methylomirabilales</taxon>
        <taxon>Candidatus Methylomirabilaceae</taxon>
        <taxon>Candidatus Methylomirabilis</taxon>
    </lineage>
</organism>
<sequence>MDDEADGRERGEWQSKYTDPVARRWIRIESAYLAILLIIAPSAMLALWLGYPQYWLQLSDQKYRTLFLWGLAWIAGTFGGTLFDIKWLYRSVARQFWHMDRRPWRFFTPHISGGLAFIVIALISSGLVQVFDRHAIESPSLVLGVAFLAGYFADSTLAKLAEIAHTLFGQSTGKKDISEKKDA</sequence>
<protein>
    <submittedName>
        <fullName evidence="2">Uncharacterized protein</fullName>
    </submittedName>
</protein>
<feature type="transmembrane region" description="Helical" evidence="1">
    <location>
        <begin position="134"/>
        <end position="153"/>
    </location>
</feature>
<dbReference type="eggNOG" id="ENOG50339P9">
    <property type="taxonomic scope" value="Bacteria"/>
</dbReference>
<proteinExistence type="predicted"/>
<name>D5MJS8_METO1</name>
<evidence type="ECO:0000256" key="1">
    <source>
        <dbReference type="SAM" id="Phobius"/>
    </source>
</evidence>
<feature type="transmembrane region" description="Helical" evidence="1">
    <location>
        <begin position="66"/>
        <end position="85"/>
    </location>
</feature>
<dbReference type="AlphaFoldDB" id="D5MJS8"/>
<feature type="transmembrane region" description="Helical" evidence="1">
    <location>
        <begin position="106"/>
        <end position="128"/>
    </location>
</feature>
<feature type="transmembrane region" description="Helical" evidence="1">
    <location>
        <begin position="31"/>
        <end position="51"/>
    </location>
</feature>
<dbReference type="HOGENOM" id="CLU_1472644_0_0_0"/>
<dbReference type="EMBL" id="FP565575">
    <property type="protein sequence ID" value="CBE67511.1"/>
    <property type="molecule type" value="Genomic_DNA"/>
</dbReference>
<dbReference type="Proteomes" id="UP000006898">
    <property type="component" value="Chromosome"/>
</dbReference>
<gene>
    <name evidence="2" type="ORF">DAMO_0432</name>
</gene>
<reference evidence="2 3" key="1">
    <citation type="journal article" date="2010" name="Nature">
        <title>Nitrite-driven anaerobic methane oxidation by oxygenic bacteria.</title>
        <authorList>
            <person name="Ettwig K.F."/>
            <person name="Butler M.K."/>
            <person name="Le Paslier D."/>
            <person name="Pelletier E."/>
            <person name="Mangenot S."/>
            <person name="Kuypers M.M.M."/>
            <person name="Schreiber F."/>
            <person name="Dutilh B.E."/>
            <person name="Zedelius J."/>
            <person name="de Beer D."/>
            <person name="Gloerich J."/>
            <person name="Wessels H.J.C.T."/>
            <person name="van Allen T."/>
            <person name="Luesken F."/>
            <person name="Wu M."/>
            <person name="van de Pas-Schoonen K.T."/>
            <person name="Op den Camp H.J.M."/>
            <person name="Janssen-Megens E.M."/>
            <person name="Francoijs K-J."/>
            <person name="Stunnenberg H."/>
            <person name="Weissenbach J."/>
            <person name="Jetten M.S.M."/>
            <person name="Strous M."/>
        </authorList>
    </citation>
    <scope>NUCLEOTIDE SEQUENCE [LARGE SCALE GENOMIC DNA]</scope>
</reference>